<protein>
    <recommendedName>
        <fullName evidence="7">LTD domain-containing protein</fullName>
    </recommendedName>
</protein>
<dbReference type="STRING" id="1802521.A2893_06695"/>
<dbReference type="EMBL" id="MGHH01000012">
    <property type="protein sequence ID" value="OGM64225.1"/>
    <property type="molecule type" value="Genomic_DNA"/>
</dbReference>
<dbReference type="Pfam" id="PF07452">
    <property type="entry name" value="CHRD"/>
    <property type="match status" value="1"/>
</dbReference>
<name>A0A1F8BLK7_9BACT</name>
<dbReference type="PROSITE" id="PS50933">
    <property type="entry name" value="CHRD"/>
    <property type="match status" value="1"/>
</dbReference>
<accession>A0A1F8BLK7</accession>
<feature type="compositionally biased region" description="Low complexity" evidence="1">
    <location>
        <begin position="158"/>
        <end position="169"/>
    </location>
</feature>
<dbReference type="SUPFAM" id="SSF74853">
    <property type="entry name" value="Lamin A/C globular tail domain"/>
    <property type="match status" value="1"/>
</dbReference>
<keyword evidence="2" id="KW-1133">Transmembrane helix</keyword>
<dbReference type="PROSITE" id="PS51841">
    <property type="entry name" value="LTD"/>
    <property type="match status" value="1"/>
</dbReference>
<comment type="caution">
    <text evidence="5">The sequence shown here is derived from an EMBL/GenBank/DDBJ whole genome shotgun (WGS) entry which is preliminary data.</text>
</comment>
<reference evidence="5 6" key="1">
    <citation type="journal article" date="2016" name="Nat. Commun.">
        <title>Thousands of microbial genomes shed light on interconnected biogeochemical processes in an aquifer system.</title>
        <authorList>
            <person name="Anantharaman K."/>
            <person name="Brown C.T."/>
            <person name="Hug L.A."/>
            <person name="Sharon I."/>
            <person name="Castelle C.J."/>
            <person name="Probst A.J."/>
            <person name="Thomas B.C."/>
            <person name="Singh A."/>
            <person name="Wilkins M.J."/>
            <person name="Karaoz U."/>
            <person name="Brodie E.L."/>
            <person name="Williams K.H."/>
            <person name="Hubbard S.S."/>
            <person name="Banfield J.F."/>
        </authorList>
    </citation>
    <scope>NUCLEOTIDE SEQUENCE [LARGE SCALE GENOMIC DNA]</scope>
</reference>
<dbReference type="InterPro" id="IPR036415">
    <property type="entry name" value="Lamin_tail_dom_sf"/>
</dbReference>
<gene>
    <name evidence="5" type="ORF">A2893_06695</name>
</gene>
<feature type="compositionally biased region" description="Pro residues" evidence="1">
    <location>
        <begin position="358"/>
        <end position="369"/>
    </location>
</feature>
<feature type="domain" description="LTD" evidence="4">
    <location>
        <begin position="35"/>
        <end position="152"/>
    </location>
</feature>
<evidence type="ECO:0000259" key="3">
    <source>
        <dbReference type="PROSITE" id="PS50933"/>
    </source>
</evidence>
<evidence type="ECO:0000313" key="6">
    <source>
        <dbReference type="Proteomes" id="UP000176725"/>
    </source>
</evidence>
<evidence type="ECO:0000256" key="1">
    <source>
        <dbReference type="SAM" id="MobiDB-lite"/>
    </source>
</evidence>
<evidence type="ECO:0000256" key="2">
    <source>
        <dbReference type="SAM" id="Phobius"/>
    </source>
</evidence>
<sequence length="471" mass="50717">MFLIMSFIKPRRYIILPILPLLFSLIVFSLFKAKNTYSLANHIVISEVQVGGSVAGDEFVELYNPTNVYVNISGWRLTRKTSSGIQYPLVSNLSGLIAPYGYILITPPSEYDGGVSADITYSISDERITADNTVLLYSDAGKTIVDKVGMGIATDFETAATSSPSNNSSIERKAKVSSDATSMGVGGSDELEGNGQDSFNNLNDFIIRTTSNPQNSSSATETPSLLPATAPITLYAVLEGNNEIPGVDTTNDGYASLVFNFSENTFDLNLSAKEFVQSDVTGSHIHIGATGVEGSPIVDLGSGSAWTEEPGNIIRRVITDMEFPEEYIDDLLAGNTYISIHSSTYPDGEIRGQLSTEWPPPDYGTPTPTPTETATPTPTEEPTPTESPTPTDTLTPTPTEELTPTPTEEPSPTLTPTIEPSPTLSPTPTPIRKTIGSFLFPGSRTNCYLVFVPVKFGFTHLFFPTISCTRV</sequence>
<keyword evidence="2" id="KW-0472">Membrane</keyword>
<keyword evidence="2" id="KW-0812">Transmembrane</keyword>
<dbReference type="InterPro" id="IPR010895">
    <property type="entry name" value="CHRD"/>
</dbReference>
<proteinExistence type="predicted"/>
<evidence type="ECO:0000259" key="4">
    <source>
        <dbReference type="PROSITE" id="PS51841"/>
    </source>
</evidence>
<dbReference type="Pfam" id="PF00932">
    <property type="entry name" value="LTD"/>
    <property type="match status" value="1"/>
</dbReference>
<dbReference type="Gene3D" id="2.60.40.1260">
    <property type="entry name" value="Lamin Tail domain"/>
    <property type="match status" value="1"/>
</dbReference>
<evidence type="ECO:0008006" key="7">
    <source>
        <dbReference type="Google" id="ProtNLM"/>
    </source>
</evidence>
<evidence type="ECO:0000313" key="5">
    <source>
        <dbReference type="EMBL" id="OGM64225.1"/>
    </source>
</evidence>
<feature type="region of interest" description="Disordered" evidence="1">
    <location>
        <begin position="348"/>
        <end position="430"/>
    </location>
</feature>
<feature type="region of interest" description="Disordered" evidence="1">
    <location>
        <begin position="158"/>
        <end position="194"/>
    </location>
</feature>
<organism evidence="5 6">
    <name type="scientific">Candidatus Woesebacteria bacterium RIFCSPLOWO2_01_FULL_39_25</name>
    <dbReference type="NCBI Taxonomy" id="1802521"/>
    <lineage>
        <taxon>Bacteria</taxon>
        <taxon>Candidatus Woeseibacteriota</taxon>
    </lineage>
</organism>
<feature type="transmembrane region" description="Helical" evidence="2">
    <location>
        <begin position="12"/>
        <end position="31"/>
    </location>
</feature>
<feature type="compositionally biased region" description="Low complexity" evidence="1">
    <location>
        <begin position="388"/>
        <end position="422"/>
    </location>
</feature>
<dbReference type="InterPro" id="IPR001322">
    <property type="entry name" value="Lamin_tail_dom"/>
</dbReference>
<dbReference type="SMART" id="SM00754">
    <property type="entry name" value="CHRD"/>
    <property type="match status" value="1"/>
</dbReference>
<dbReference type="AlphaFoldDB" id="A0A1F8BLK7"/>
<dbReference type="Proteomes" id="UP000176725">
    <property type="component" value="Unassembled WGS sequence"/>
</dbReference>
<feature type="domain" description="CHRD" evidence="3">
    <location>
        <begin position="230"/>
        <end position="359"/>
    </location>
</feature>